<protein>
    <submittedName>
        <fullName evidence="14">ABC transporter</fullName>
    </submittedName>
</protein>
<dbReference type="InterPro" id="IPR032781">
    <property type="entry name" value="ABC_tran_Xtn"/>
</dbReference>
<dbReference type="Pfam" id="PF16326">
    <property type="entry name" value="ABC_tran_CTD"/>
    <property type="match status" value="1"/>
</dbReference>
<feature type="domain" description="ABC transporter" evidence="13">
    <location>
        <begin position="313"/>
        <end position="531"/>
    </location>
</feature>
<sequence>MNYVTVENISKSYGELTLFENLSFSIHKDQKIAFVAKNGTGKTSILNILSGKDTPDSGQIIFRNDITTAFLAQEPELDSKLTVEEAVFDTKNPILGIIKDYEKALENPDNTEAYQKAFDNMDRHQAWDFETQYKQILFQLKLDNLQQKISTLSGGQKKRLALANALLKKPDLLILDEPTNHLDLEMIEWLESFFAKEQITLFMVTHDRYFLERVCNEIIELDHGELYAYKGNYSYYLDKRQARIEREAVETGKAKQLFKKELDWMRRQPKARTTKSKSRIDDFHDIKHRAHQRRKDHEVQLELNMERLGSKILELHHVSKRFKDKTILDKFNYTFKKGERIGIIGKNGTGKSTFLNILTQSAQPDSGKVITGETVKFGYYTQSGITIKPDQKVIEVIREYGDYIPLKKGRQISAQQLLERFLFDRKKQYDFVEKLSGGERKRLYLCTVLIQNPNFLILDEPTNDLDIVTLNVLENFLLDFPGCLIVVSHDRYFMDKIVDHLLVFRGDGVIDDFPGNYSDFRIYEDSQELEIVETSKKDKKQWKKDSNNALSYNEQKEYKNIESKLNSLEYDKKELEKAFNNPDLNPDQVTELSHKLQEIIDEIEEKELRWFELTSKMED</sequence>
<keyword evidence="7" id="KW-0378">Hydrolase</keyword>
<dbReference type="AlphaFoldDB" id="A0A2K1DVS3"/>
<dbReference type="GO" id="GO:0006417">
    <property type="term" value="P:regulation of translation"/>
    <property type="evidence" value="ECO:0007669"/>
    <property type="project" value="UniProtKB-KW"/>
</dbReference>
<dbReference type="GO" id="GO:0006412">
    <property type="term" value="P:translation"/>
    <property type="evidence" value="ECO:0007669"/>
    <property type="project" value="UniProtKB-KW"/>
</dbReference>
<evidence type="ECO:0000256" key="12">
    <source>
        <dbReference type="SAM" id="Coils"/>
    </source>
</evidence>
<keyword evidence="15" id="KW-1185">Reference proteome</keyword>
<dbReference type="Gene3D" id="3.40.50.300">
    <property type="entry name" value="P-loop containing nucleotide triphosphate hydrolases"/>
    <property type="match status" value="2"/>
</dbReference>
<keyword evidence="6" id="KW-0547">Nucleotide-binding</keyword>
<keyword evidence="2" id="KW-0963">Cytoplasm</keyword>
<dbReference type="EMBL" id="POWF01000011">
    <property type="protein sequence ID" value="PNQ72122.1"/>
    <property type="molecule type" value="Genomic_DNA"/>
</dbReference>
<gene>
    <name evidence="14" type="ORF">C1T31_13540</name>
</gene>
<dbReference type="GO" id="GO:0000049">
    <property type="term" value="F:tRNA binding"/>
    <property type="evidence" value="ECO:0007669"/>
    <property type="project" value="UniProtKB-KW"/>
</dbReference>
<reference evidence="14 15" key="1">
    <citation type="submission" date="2018-01" db="EMBL/GenBank/DDBJ databases">
        <title>The draft genome of Hanstruepera neustonica JCM19743.</title>
        <authorList>
            <person name="He R.-H."/>
            <person name="Du Z.-J."/>
        </authorList>
    </citation>
    <scope>NUCLEOTIDE SEQUENCE [LARGE SCALE GENOMIC DNA]</scope>
    <source>
        <strain evidence="14 15">JCM19743</strain>
    </source>
</reference>
<evidence type="ECO:0000256" key="11">
    <source>
        <dbReference type="ARBA" id="ARBA00022917"/>
    </source>
</evidence>
<dbReference type="InterPro" id="IPR037118">
    <property type="entry name" value="Val-tRNA_synth_C_sf"/>
</dbReference>
<evidence type="ECO:0000259" key="13">
    <source>
        <dbReference type="PROSITE" id="PS50893"/>
    </source>
</evidence>
<dbReference type="InterPro" id="IPR017871">
    <property type="entry name" value="ABC_transporter-like_CS"/>
</dbReference>
<evidence type="ECO:0000313" key="15">
    <source>
        <dbReference type="Proteomes" id="UP000236641"/>
    </source>
</evidence>
<name>A0A2K1DVS3_9FLAO</name>
<evidence type="ECO:0000256" key="4">
    <source>
        <dbReference type="ARBA" id="ARBA00022730"/>
    </source>
</evidence>
<evidence type="ECO:0000256" key="9">
    <source>
        <dbReference type="ARBA" id="ARBA00022845"/>
    </source>
</evidence>
<keyword evidence="11" id="KW-0648">Protein biosynthesis</keyword>
<evidence type="ECO:0000256" key="5">
    <source>
        <dbReference type="ARBA" id="ARBA00022737"/>
    </source>
</evidence>
<dbReference type="GO" id="GO:0019843">
    <property type="term" value="F:rRNA binding"/>
    <property type="evidence" value="ECO:0007669"/>
    <property type="project" value="UniProtKB-KW"/>
</dbReference>
<dbReference type="FunFam" id="3.40.50.300:FF:000011">
    <property type="entry name" value="Putative ABC transporter ATP-binding component"/>
    <property type="match status" value="1"/>
</dbReference>
<evidence type="ECO:0000256" key="2">
    <source>
        <dbReference type="ARBA" id="ARBA00022490"/>
    </source>
</evidence>
<dbReference type="InterPro" id="IPR027417">
    <property type="entry name" value="P-loop_NTPase"/>
</dbReference>
<dbReference type="FunFam" id="3.40.50.300:FF:000183">
    <property type="entry name" value="ABC transporter ATP-binding protein yjjK"/>
    <property type="match status" value="1"/>
</dbReference>
<keyword evidence="5" id="KW-0677">Repeat</keyword>
<keyword evidence="12" id="KW-0175">Coiled coil</keyword>
<keyword evidence="10" id="KW-0694">RNA-binding</keyword>
<dbReference type="OrthoDB" id="1521973at2"/>
<dbReference type="Pfam" id="PF12848">
    <property type="entry name" value="ABC_tran_Xtn"/>
    <property type="match status" value="1"/>
</dbReference>
<comment type="caution">
    <text evidence="14">The sequence shown here is derived from an EMBL/GenBank/DDBJ whole genome shotgun (WGS) entry which is preliminary data.</text>
</comment>
<dbReference type="Pfam" id="PF00005">
    <property type="entry name" value="ABC_tran"/>
    <property type="match status" value="2"/>
</dbReference>
<evidence type="ECO:0000256" key="6">
    <source>
        <dbReference type="ARBA" id="ARBA00022741"/>
    </source>
</evidence>
<dbReference type="Proteomes" id="UP000236641">
    <property type="component" value="Unassembled WGS sequence"/>
</dbReference>
<evidence type="ECO:0000256" key="7">
    <source>
        <dbReference type="ARBA" id="ARBA00022801"/>
    </source>
</evidence>
<keyword evidence="9" id="KW-0810">Translation regulation</keyword>
<evidence type="ECO:0000256" key="3">
    <source>
        <dbReference type="ARBA" id="ARBA00022555"/>
    </source>
</evidence>
<accession>A0A2K1DVS3</accession>
<dbReference type="InterPro" id="IPR003439">
    <property type="entry name" value="ABC_transporter-like_ATP-bd"/>
</dbReference>
<dbReference type="InterPro" id="IPR003593">
    <property type="entry name" value="AAA+_ATPase"/>
</dbReference>
<evidence type="ECO:0000256" key="10">
    <source>
        <dbReference type="ARBA" id="ARBA00022884"/>
    </source>
</evidence>
<evidence type="ECO:0000313" key="14">
    <source>
        <dbReference type="EMBL" id="PNQ72122.1"/>
    </source>
</evidence>
<feature type="coiled-coil region" evidence="12">
    <location>
        <begin position="558"/>
        <end position="609"/>
    </location>
</feature>
<evidence type="ECO:0000256" key="8">
    <source>
        <dbReference type="ARBA" id="ARBA00022840"/>
    </source>
</evidence>
<dbReference type="InterPro" id="IPR032524">
    <property type="entry name" value="ABC_tran_C"/>
</dbReference>
<dbReference type="SUPFAM" id="SSF52540">
    <property type="entry name" value="P-loop containing nucleoside triphosphate hydrolases"/>
    <property type="match status" value="2"/>
</dbReference>
<dbReference type="PROSITE" id="PS50893">
    <property type="entry name" value="ABC_TRANSPORTER_2"/>
    <property type="match status" value="2"/>
</dbReference>
<keyword evidence="3" id="KW-0820">tRNA-binding</keyword>
<dbReference type="PANTHER" id="PTHR42855">
    <property type="entry name" value="ABC TRANSPORTER ATP-BINDING SUBUNIT"/>
    <property type="match status" value="1"/>
</dbReference>
<keyword evidence="4" id="KW-0699">rRNA-binding</keyword>
<keyword evidence="8" id="KW-0067">ATP-binding</keyword>
<dbReference type="CDD" id="cd03221">
    <property type="entry name" value="ABCF_EF-3"/>
    <property type="match status" value="2"/>
</dbReference>
<dbReference type="SMART" id="SM00382">
    <property type="entry name" value="AAA"/>
    <property type="match status" value="2"/>
</dbReference>
<dbReference type="PROSITE" id="PS00211">
    <property type="entry name" value="ABC_TRANSPORTER_1"/>
    <property type="match status" value="1"/>
</dbReference>
<dbReference type="RefSeq" id="WP_103053055.1">
    <property type="nucleotide sequence ID" value="NZ_POWF01000011.1"/>
</dbReference>
<dbReference type="PANTHER" id="PTHR42855:SF1">
    <property type="entry name" value="ABC TRANSPORTER DOMAIN-CONTAINING PROTEIN"/>
    <property type="match status" value="1"/>
</dbReference>
<dbReference type="GO" id="GO:0003677">
    <property type="term" value="F:DNA binding"/>
    <property type="evidence" value="ECO:0007669"/>
    <property type="project" value="InterPro"/>
</dbReference>
<evidence type="ECO:0000256" key="1">
    <source>
        <dbReference type="ARBA" id="ARBA00005868"/>
    </source>
</evidence>
<proteinExistence type="inferred from homology"/>
<organism evidence="14 15">
    <name type="scientific">Hanstruepera neustonica</name>
    <dbReference type="NCBI Taxonomy" id="1445657"/>
    <lineage>
        <taxon>Bacteria</taxon>
        <taxon>Pseudomonadati</taxon>
        <taxon>Bacteroidota</taxon>
        <taxon>Flavobacteriia</taxon>
        <taxon>Flavobacteriales</taxon>
        <taxon>Flavobacteriaceae</taxon>
        <taxon>Hanstruepera</taxon>
    </lineage>
</organism>
<dbReference type="Gene3D" id="1.10.287.380">
    <property type="entry name" value="Valyl-tRNA synthetase, C-terminal domain"/>
    <property type="match status" value="1"/>
</dbReference>
<comment type="similarity">
    <text evidence="1">Belongs to the ABC transporter superfamily. ABCF family. Translational throttle EttA subfamily.</text>
</comment>
<dbReference type="InterPro" id="IPR051309">
    <property type="entry name" value="ABCF_ATPase"/>
</dbReference>
<dbReference type="GO" id="GO:0005524">
    <property type="term" value="F:ATP binding"/>
    <property type="evidence" value="ECO:0007669"/>
    <property type="project" value="UniProtKB-KW"/>
</dbReference>
<dbReference type="GO" id="GO:0016887">
    <property type="term" value="F:ATP hydrolysis activity"/>
    <property type="evidence" value="ECO:0007669"/>
    <property type="project" value="InterPro"/>
</dbReference>
<feature type="domain" description="ABC transporter" evidence="13">
    <location>
        <begin position="4"/>
        <end position="248"/>
    </location>
</feature>